<feature type="domain" description="DRBM" evidence="3">
    <location>
        <begin position="63"/>
        <end position="147"/>
    </location>
</feature>
<keyword evidence="6" id="KW-1185">Reference proteome</keyword>
<dbReference type="InterPro" id="IPR036389">
    <property type="entry name" value="RNase_III_sf"/>
</dbReference>
<dbReference type="Pfam" id="PF00035">
    <property type="entry name" value="dsrm"/>
    <property type="match status" value="1"/>
</dbReference>
<dbReference type="Gene3D" id="3.30.160.20">
    <property type="match status" value="1"/>
</dbReference>
<dbReference type="InterPro" id="IPR000999">
    <property type="entry name" value="RNase_III_dom"/>
</dbReference>
<comment type="caution">
    <text evidence="5">The sequence shown here is derived from an EMBL/GenBank/DDBJ whole genome shotgun (WGS) entry which is preliminary data.</text>
</comment>
<reference evidence="5" key="1">
    <citation type="submission" date="2022-08" db="EMBL/GenBank/DDBJ databases">
        <authorList>
            <person name="Kallberg Y."/>
            <person name="Tangrot J."/>
            <person name="Rosling A."/>
        </authorList>
    </citation>
    <scope>NUCLEOTIDE SEQUENCE</scope>
    <source>
        <strain evidence="5">Wild A</strain>
    </source>
</reference>
<sequence>MMKAKLVCKQTLAEFALRLNLESRLKFGKGALITNEKILEDAFETYIDAVFLDSDENFLEVMNFMKPLLELKVEQLLLEKKNAQQNDTLNLNRSSGFENKKVENKHNQPQFTFEVVINGITYSQGTARNKSEAKELAAINTLNLIGDT</sequence>
<accession>A0A9W4X6L4</accession>
<evidence type="ECO:0000259" key="4">
    <source>
        <dbReference type="PROSITE" id="PS50142"/>
    </source>
</evidence>
<organism evidence="5 6">
    <name type="scientific">Funneliformis geosporum</name>
    <dbReference type="NCBI Taxonomy" id="1117311"/>
    <lineage>
        <taxon>Eukaryota</taxon>
        <taxon>Fungi</taxon>
        <taxon>Fungi incertae sedis</taxon>
        <taxon>Mucoromycota</taxon>
        <taxon>Glomeromycotina</taxon>
        <taxon>Glomeromycetes</taxon>
        <taxon>Glomerales</taxon>
        <taxon>Glomeraceae</taxon>
        <taxon>Funneliformis</taxon>
    </lineage>
</organism>
<evidence type="ECO:0000256" key="1">
    <source>
        <dbReference type="ARBA" id="ARBA00022884"/>
    </source>
</evidence>
<proteinExistence type="predicted"/>
<dbReference type="CDD" id="cd00593">
    <property type="entry name" value="RIBOc"/>
    <property type="match status" value="1"/>
</dbReference>
<keyword evidence="1 2" id="KW-0694">RNA-binding</keyword>
<dbReference type="AlphaFoldDB" id="A0A9W4X6L4"/>
<dbReference type="SUPFAM" id="SSF54768">
    <property type="entry name" value="dsRNA-binding domain-like"/>
    <property type="match status" value="1"/>
</dbReference>
<dbReference type="OrthoDB" id="2394192at2759"/>
<dbReference type="SUPFAM" id="SSF69065">
    <property type="entry name" value="RNase III domain-like"/>
    <property type="match status" value="1"/>
</dbReference>
<dbReference type="GO" id="GO:0003723">
    <property type="term" value="F:RNA binding"/>
    <property type="evidence" value="ECO:0007669"/>
    <property type="project" value="UniProtKB-UniRule"/>
</dbReference>
<gene>
    <name evidence="5" type="ORF">FWILDA_LOCUS18711</name>
</gene>
<evidence type="ECO:0000313" key="5">
    <source>
        <dbReference type="EMBL" id="CAI2198716.1"/>
    </source>
</evidence>
<dbReference type="Gene3D" id="1.10.1520.10">
    <property type="entry name" value="Ribonuclease III domain"/>
    <property type="match status" value="1"/>
</dbReference>
<protein>
    <submittedName>
        <fullName evidence="5">1286_t:CDS:1</fullName>
    </submittedName>
</protein>
<dbReference type="PROSITE" id="PS50137">
    <property type="entry name" value="DS_RBD"/>
    <property type="match status" value="1"/>
</dbReference>
<dbReference type="GO" id="GO:0006396">
    <property type="term" value="P:RNA processing"/>
    <property type="evidence" value="ECO:0007669"/>
    <property type="project" value="InterPro"/>
</dbReference>
<dbReference type="Proteomes" id="UP001153678">
    <property type="component" value="Unassembled WGS sequence"/>
</dbReference>
<evidence type="ECO:0000313" key="6">
    <source>
        <dbReference type="Proteomes" id="UP001153678"/>
    </source>
</evidence>
<evidence type="ECO:0000259" key="3">
    <source>
        <dbReference type="PROSITE" id="PS50137"/>
    </source>
</evidence>
<feature type="domain" description="RNase III" evidence="4">
    <location>
        <begin position="1"/>
        <end position="55"/>
    </location>
</feature>
<dbReference type="EMBL" id="CAMKVN010019338">
    <property type="protein sequence ID" value="CAI2198716.1"/>
    <property type="molecule type" value="Genomic_DNA"/>
</dbReference>
<feature type="non-terminal residue" evidence="5">
    <location>
        <position position="148"/>
    </location>
</feature>
<dbReference type="InterPro" id="IPR014720">
    <property type="entry name" value="dsRBD_dom"/>
</dbReference>
<dbReference type="GO" id="GO:0004525">
    <property type="term" value="F:ribonuclease III activity"/>
    <property type="evidence" value="ECO:0007669"/>
    <property type="project" value="InterPro"/>
</dbReference>
<evidence type="ECO:0000256" key="2">
    <source>
        <dbReference type="PROSITE-ProRule" id="PRU00266"/>
    </source>
</evidence>
<name>A0A9W4X6L4_9GLOM</name>
<dbReference type="PROSITE" id="PS50142">
    <property type="entry name" value="RNASE_3_2"/>
    <property type="match status" value="1"/>
</dbReference>